<accession>A0ACB9QPU1</accession>
<protein>
    <submittedName>
        <fullName evidence="1">Uncharacterized protein</fullName>
    </submittedName>
</protein>
<evidence type="ECO:0000313" key="2">
    <source>
        <dbReference type="Proteomes" id="UP001057402"/>
    </source>
</evidence>
<comment type="caution">
    <text evidence="1">The sequence shown here is derived from an EMBL/GenBank/DDBJ whole genome shotgun (WGS) entry which is preliminary data.</text>
</comment>
<dbReference type="EMBL" id="CM042884">
    <property type="protein sequence ID" value="KAI4368655.1"/>
    <property type="molecule type" value="Genomic_DNA"/>
</dbReference>
<keyword evidence="2" id="KW-1185">Reference proteome</keyword>
<name>A0ACB9QPU1_9MYRT</name>
<dbReference type="Proteomes" id="UP001057402">
    <property type="component" value="Chromosome 5"/>
</dbReference>
<proteinExistence type="predicted"/>
<gene>
    <name evidence="1" type="ORF">MLD38_017190</name>
</gene>
<evidence type="ECO:0000313" key="1">
    <source>
        <dbReference type="EMBL" id="KAI4368655.1"/>
    </source>
</evidence>
<organism evidence="1 2">
    <name type="scientific">Melastoma candidum</name>
    <dbReference type="NCBI Taxonomy" id="119954"/>
    <lineage>
        <taxon>Eukaryota</taxon>
        <taxon>Viridiplantae</taxon>
        <taxon>Streptophyta</taxon>
        <taxon>Embryophyta</taxon>
        <taxon>Tracheophyta</taxon>
        <taxon>Spermatophyta</taxon>
        <taxon>Magnoliopsida</taxon>
        <taxon>eudicotyledons</taxon>
        <taxon>Gunneridae</taxon>
        <taxon>Pentapetalae</taxon>
        <taxon>rosids</taxon>
        <taxon>malvids</taxon>
        <taxon>Myrtales</taxon>
        <taxon>Melastomataceae</taxon>
        <taxon>Melastomatoideae</taxon>
        <taxon>Melastomateae</taxon>
        <taxon>Melastoma</taxon>
    </lineage>
</organism>
<reference evidence="2" key="1">
    <citation type="journal article" date="2023" name="Front. Plant Sci.">
        <title>Chromosomal-level genome assembly of Melastoma candidum provides insights into trichome evolution.</title>
        <authorList>
            <person name="Zhong Y."/>
            <person name="Wu W."/>
            <person name="Sun C."/>
            <person name="Zou P."/>
            <person name="Liu Y."/>
            <person name="Dai S."/>
            <person name="Zhou R."/>
        </authorList>
    </citation>
    <scope>NUCLEOTIDE SEQUENCE [LARGE SCALE GENOMIC DNA]</scope>
</reference>
<sequence>MVRGGFDSEVSFCLPGSPKFEQRVVPPSAKCDPYGFEFQTCRRFAQDDAIVQENRKAGFNFSGRPMAYADDLFLNGKILPLKLKLPPCKQGSRGMGMPVRSPSPSPRSPLSPGAFFSFRDKYVRKDDMVTDPFMVALENVKSDKKRMELNVDLDFDPFDFESNRSNQCRMFEPRGVEFARKLRLAQLAEELKEMGTEAVGHVPTRRRIRNFLMRSKRSVLGKLRIGGSSGSTVNAAPVHKAKQLAVVKYKPNKILLCLGYGGMSVRYL</sequence>